<dbReference type="PANTHER" id="PTHR30600">
    <property type="entry name" value="CYTOCHROME C PEROXIDASE-RELATED"/>
    <property type="match status" value="1"/>
</dbReference>
<evidence type="ECO:0000256" key="5">
    <source>
        <dbReference type="ARBA" id="ARBA00023002"/>
    </source>
</evidence>
<evidence type="ECO:0000313" key="11">
    <source>
        <dbReference type="Proteomes" id="UP000653472"/>
    </source>
</evidence>
<feature type="compositionally biased region" description="Polar residues" evidence="8">
    <location>
        <begin position="69"/>
        <end position="78"/>
    </location>
</feature>
<sequence>MSRRAVVSVSVVVVLALLAGVALYGATLRAQAREMLGYNPYPLRLHRPKQRPLSAMARLGEQLFHDPSLSASGKQSCASCHDPAHDYGPPNALPAQLGGPELQQQGMRPPPSLKYLERQPNFSIGPDNPQNENVNLQQLAAQAADTQRGTKQAGVAPAKPAMVPQGGMFWDGRADNLQAQAYGPLLNPFEMANPDADAVAAKLDKPQYRKALEQLFGPNIFNDSRLLVAEATSAIARYQFESPKFHPYDSKYDAWLEGKARFTAQEKRGYALFNDPQKGNCAACHVDQPTPDHLPPLFTDFQYEALGVPRNPQLKVNDDPNYFDIGLCGPMRSDMKAQTQYCSMFLTPTLRNTARRQVFFHNGRYHKLEDVVRFYDLRETQPERIYPKGADGKLQRYDDVPPAYRANIDRIDAPFDLKPGDTPPLDEQDIRDIVAFIGTLNDGWMPRQ</sequence>
<dbReference type="InterPro" id="IPR051395">
    <property type="entry name" value="Cytochrome_c_Peroxidase/MauG"/>
</dbReference>
<organism evidence="10 11">
    <name type="scientific">Solimonas marina</name>
    <dbReference type="NCBI Taxonomy" id="2714601"/>
    <lineage>
        <taxon>Bacteria</taxon>
        <taxon>Pseudomonadati</taxon>
        <taxon>Pseudomonadota</taxon>
        <taxon>Gammaproteobacteria</taxon>
        <taxon>Nevskiales</taxon>
        <taxon>Nevskiaceae</taxon>
        <taxon>Solimonas</taxon>
    </lineage>
</organism>
<evidence type="ECO:0000256" key="4">
    <source>
        <dbReference type="ARBA" id="ARBA00022729"/>
    </source>
</evidence>
<keyword evidence="6 7" id="KW-0408">Iron</keyword>
<dbReference type="EMBL" id="JAAVXB010000017">
    <property type="protein sequence ID" value="NKF24586.1"/>
    <property type="molecule type" value="Genomic_DNA"/>
</dbReference>
<keyword evidence="11" id="KW-1185">Reference proteome</keyword>
<evidence type="ECO:0000256" key="7">
    <source>
        <dbReference type="PROSITE-ProRule" id="PRU00433"/>
    </source>
</evidence>
<dbReference type="GO" id="GO:0004130">
    <property type="term" value="F:cytochrome-c peroxidase activity"/>
    <property type="evidence" value="ECO:0007669"/>
    <property type="project" value="TreeGrafter"/>
</dbReference>
<evidence type="ECO:0000313" key="10">
    <source>
        <dbReference type="EMBL" id="NKF24586.1"/>
    </source>
</evidence>
<dbReference type="AlphaFoldDB" id="A0A969WFY7"/>
<evidence type="ECO:0000256" key="6">
    <source>
        <dbReference type="ARBA" id="ARBA00023004"/>
    </source>
</evidence>
<dbReference type="GO" id="GO:0020037">
    <property type="term" value="F:heme binding"/>
    <property type="evidence" value="ECO:0007669"/>
    <property type="project" value="InterPro"/>
</dbReference>
<keyword evidence="3 7" id="KW-0479">Metal-binding</keyword>
<name>A0A969WFY7_9GAMM</name>
<keyword evidence="2 7" id="KW-0349">Heme</keyword>
<dbReference type="SUPFAM" id="SSF46626">
    <property type="entry name" value="Cytochrome c"/>
    <property type="match status" value="2"/>
</dbReference>
<reference evidence="10" key="1">
    <citation type="submission" date="2020-03" db="EMBL/GenBank/DDBJ databases">
        <title>Solimonas marina sp. nov., isolated from deep seawater of the Pacific Ocean.</title>
        <authorList>
            <person name="Liu X."/>
            <person name="Lai Q."/>
            <person name="Sun F."/>
            <person name="Gai Y."/>
            <person name="Li G."/>
            <person name="Shao Z."/>
        </authorList>
    </citation>
    <scope>NUCLEOTIDE SEQUENCE</scope>
    <source>
        <strain evidence="10">C16B3</strain>
    </source>
</reference>
<keyword evidence="10" id="KW-0575">Peroxidase</keyword>
<comment type="caution">
    <text evidence="10">The sequence shown here is derived from an EMBL/GenBank/DDBJ whole genome shotgun (WGS) entry which is preliminary data.</text>
</comment>
<comment type="subcellular location">
    <subcellularLocation>
        <location evidence="1">Cell envelope</location>
    </subcellularLocation>
</comment>
<dbReference type="Pfam" id="PF03150">
    <property type="entry name" value="CCP_MauG"/>
    <property type="match status" value="1"/>
</dbReference>
<dbReference type="PROSITE" id="PS51007">
    <property type="entry name" value="CYTC"/>
    <property type="match status" value="2"/>
</dbReference>
<dbReference type="GO" id="GO:0030313">
    <property type="term" value="C:cell envelope"/>
    <property type="evidence" value="ECO:0007669"/>
    <property type="project" value="UniProtKB-SubCell"/>
</dbReference>
<keyword evidence="5" id="KW-0560">Oxidoreductase</keyword>
<gene>
    <name evidence="10" type="ORF">G7Y82_19935</name>
</gene>
<dbReference type="InterPro" id="IPR036909">
    <property type="entry name" value="Cyt_c-like_dom_sf"/>
</dbReference>
<dbReference type="InterPro" id="IPR004852">
    <property type="entry name" value="Di-haem_cyt_c_peroxidsae"/>
</dbReference>
<dbReference type="Gene3D" id="1.10.760.10">
    <property type="entry name" value="Cytochrome c-like domain"/>
    <property type="match status" value="2"/>
</dbReference>
<dbReference type="InterPro" id="IPR009056">
    <property type="entry name" value="Cyt_c-like_dom"/>
</dbReference>
<evidence type="ECO:0000256" key="1">
    <source>
        <dbReference type="ARBA" id="ARBA00004196"/>
    </source>
</evidence>
<evidence type="ECO:0000256" key="2">
    <source>
        <dbReference type="ARBA" id="ARBA00022617"/>
    </source>
</evidence>
<dbReference type="RefSeq" id="WP_168149896.1">
    <property type="nucleotide sequence ID" value="NZ_JAAVXB010000017.1"/>
</dbReference>
<dbReference type="GO" id="GO:0046872">
    <property type="term" value="F:metal ion binding"/>
    <property type="evidence" value="ECO:0007669"/>
    <property type="project" value="UniProtKB-KW"/>
</dbReference>
<proteinExistence type="predicted"/>
<evidence type="ECO:0000256" key="8">
    <source>
        <dbReference type="SAM" id="MobiDB-lite"/>
    </source>
</evidence>
<evidence type="ECO:0000259" key="9">
    <source>
        <dbReference type="PROSITE" id="PS51007"/>
    </source>
</evidence>
<keyword evidence="4" id="KW-0732">Signal</keyword>
<feature type="region of interest" description="Disordered" evidence="8">
    <location>
        <begin position="67"/>
        <end position="132"/>
    </location>
</feature>
<dbReference type="PANTHER" id="PTHR30600:SF10">
    <property type="entry name" value="BLL6722 PROTEIN"/>
    <property type="match status" value="1"/>
</dbReference>
<feature type="domain" description="Cytochrome c" evidence="9">
    <location>
        <begin position="55"/>
        <end position="190"/>
    </location>
</feature>
<dbReference type="Proteomes" id="UP000653472">
    <property type="component" value="Unassembled WGS sequence"/>
</dbReference>
<evidence type="ECO:0000256" key="3">
    <source>
        <dbReference type="ARBA" id="ARBA00022723"/>
    </source>
</evidence>
<dbReference type="GO" id="GO:0009055">
    <property type="term" value="F:electron transfer activity"/>
    <property type="evidence" value="ECO:0007669"/>
    <property type="project" value="InterPro"/>
</dbReference>
<protein>
    <submittedName>
        <fullName evidence="10">Cytochrome-c peroxidase</fullName>
    </submittedName>
</protein>
<accession>A0A969WFY7</accession>
<feature type="domain" description="Cytochrome c" evidence="9">
    <location>
        <begin position="264"/>
        <end position="441"/>
    </location>
</feature>